<accession>A0A3D9QUG0</accession>
<dbReference type="Proteomes" id="UP000256304">
    <property type="component" value="Unassembled WGS sequence"/>
</dbReference>
<dbReference type="RefSeq" id="WP_116191869.1">
    <property type="nucleotide sequence ID" value="NZ_QTTN01000042.1"/>
</dbReference>
<evidence type="ECO:0000313" key="5">
    <source>
        <dbReference type="Proteomes" id="UP000256304"/>
    </source>
</evidence>
<reference evidence="4 5" key="1">
    <citation type="submission" date="2018-08" db="EMBL/GenBank/DDBJ databases">
        <title>Genomic Encyclopedia of Type Strains, Phase III (KMG-III): the genomes of soil and plant-associated and newly described type strains.</title>
        <authorList>
            <person name="Whitman W."/>
        </authorList>
    </citation>
    <scope>NUCLEOTIDE SEQUENCE [LARGE SCALE GENOMIC DNA]</scope>
    <source>
        <strain evidence="4 5">CGMCC 1.10966</strain>
    </source>
</reference>
<dbReference type="OrthoDB" id="2666391at2"/>
<name>A0A3D9QUG0_9BACL</name>
<sequence>MIDRDHKLREQLGKEIDEILFVKLEMGESLMQKIRQEAALEKPVRRKWEAAKSWKIAAAGIVAAVLIAIAVPLLGQPSSQTPVGNTTENVQPGQSNDGAVGSEVSHLKTTTLRSVEEAKTAFGEGLRLPAVIPDGYTLTEMEAVGMPGQPARDILFTYNLGEQTVVFSASRMETAYPPELFTKTKVGNVEGVEFEQPNMTELYWTVDDVHYGIIGPISGDEAMKMAESAAL</sequence>
<evidence type="ECO:0000313" key="4">
    <source>
        <dbReference type="EMBL" id="REE67593.1"/>
    </source>
</evidence>
<feature type="region of interest" description="Disordered" evidence="1">
    <location>
        <begin position="80"/>
        <end position="104"/>
    </location>
</feature>
<keyword evidence="2" id="KW-0812">Transmembrane</keyword>
<dbReference type="Pfam" id="PF14285">
    <property type="entry name" value="DUF4367"/>
    <property type="match status" value="1"/>
</dbReference>
<keyword evidence="2" id="KW-1133">Transmembrane helix</keyword>
<proteinExistence type="predicted"/>
<comment type="caution">
    <text evidence="4">The sequence shown here is derived from an EMBL/GenBank/DDBJ whole genome shotgun (WGS) entry which is preliminary data.</text>
</comment>
<feature type="domain" description="DUF4367" evidence="3">
    <location>
        <begin position="130"/>
        <end position="228"/>
    </location>
</feature>
<dbReference type="InterPro" id="IPR025377">
    <property type="entry name" value="DUF4367"/>
</dbReference>
<evidence type="ECO:0000256" key="2">
    <source>
        <dbReference type="SAM" id="Phobius"/>
    </source>
</evidence>
<dbReference type="AlphaFoldDB" id="A0A3D9QUG0"/>
<feature type="transmembrane region" description="Helical" evidence="2">
    <location>
        <begin position="56"/>
        <end position="75"/>
    </location>
</feature>
<protein>
    <submittedName>
        <fullName evidence="4">Uncharacterized protein DUF4367</fullName>
    </submittedName>
</protein>
<dbReference type="EMBL" id="QTTN01000042">
    <property type="protein sequence ID" value="REE67593.1"/>
    <property type="molecule type" value="Genomic_DNA"/>
</dbReference>
<keyword evidence="5" id="KW-1185">Reference proteome</keyword>
<feature type="compositionally biased region" description="Polar residues" evidence="1">
    <location>
        <begin position="80"/>
        <end position="97"/>
    </location>
</feature>
<organism evidence="4 5">
    <name type="scientific">Paenibacillus taihuensis</name>
    <dbReference type="NCBI Taxonomy" id="1156355"/>
    <lineage>
        <taxon>Bacteria</taxon>
        <taxon>Bacillati</taxon>
        <taxon>Bacillota</taxon>
        <taxon>Bacilli</taxon>
        <taxon>Bacillales</taxon>
        <taxon>Paenibacillaceae</taxon>
        <taxon>Paenibacillus</taxon>
    </lineage>
</organism>
<keyword evidence="2" id="KW-0472">Membrane</keyword>
<gene>
    <name evidence="4" type="ORF">A8990_14220</name>
</gene>
<evidence type="ECO:0000259" key="3">
    <source>
        <dbReference type="Pfam" id="PF14285"/>
    </source>
</evidence>
<evidence type="ECO:0000256" key="1">
    <source>
        <dbReference type="SAM" id="MobiDB-lite"/>
    </source>
</evidence>